<proteinExistence type="predicted"/>
<dbReference type="OrthoDB" id="10651163at2759"/>
<dbReference type="Proteomes" id="UP000677803">
    <property type="component" value="Unassembled WGS sequence"/>
</dbReference>
<organism evidence="2 3">
    <name type="scientific">Menidia menidia</name>
    <name type="common">Atlantic silverside</name>
    <dbReference type="NCBI Taxonomy" id="238744"/>
    <lineage>
        <taxon>Eukaryota</taxon>
        <taxon>Metazoa</taxon>
        <taxon>Chordata</taxon>
        <taxon>Craniata</taxon>
        <taxon>Vertebrata</taxon>
        <taxon>Euteleostomi</taxon>
        <taxon>Actinopterygii</taxon>
        <taxon>Neopterygii</taxon>
        <taxon>Teleostei</taxon>
        <taxon>Neoteleostei</taxon>
        <taxon>Acanthomorphata</taxon>
        <taxon>Ovalentaria</taxon>
        <taxon>Atherinomorphae</taxon>
        <taxon>Atheriniformes</taxon>
        <taxon>Atherinopsidae</taxon>
        <taxon>Menidiinae</taxon>
        <taxon>Menidia</taxon>
    </lineage>
</organism>
<feature type="compositionally biased region" description="Basic and acidic residues" evidence="1">
    <location>
        <begin position="42"/>
        <end position="54"/>
    </location>
</feature>
<keyword evidence="3" id="KW-1185">Reference proteome</keyword>
<evidence type="ECO:0000313" key="3">
    <source>
        <dbReference type="Proteomes" id="UP000677803"/>
    </source>
</evidence>
<dbReference type="AlphaFoldDB" id="A0A8S4AH44"/>
<accession>A0A8S4AH44</accession>
<name>A0A8S4AH44_9TELE</name>
<comment type="caution">
    <text evidence="2">The sequence shown here is derived from an EMBL/GenBank/DDBJ whole genome shotgun (WGS) entry which is preliminary data.</text>
</comment>
<sequence length="228" mass="25196">MAHSEQRPGAAVVRPGNLHCDRAVGSRGIAGAQDVLLSEAVPPDRRQEPHRGDPRLLQGDDDDLKGLPPEPLRPHLPEGAAFTDDVSDGLGLHQEQPVPPGVVAQVDFRLLQRDELAFLGLPGLYQLGPYLGVHHSPMRKSKHSFSSRSQITQCLLKIRVCALCCGREIFTNMQPTIKASMMEPRMDWTIRINEPSGQLAVTILEPYPMVLWLSSESSSAERKPSTFW</sequence>
<dbReference type="EMBL" id="CAJRST010004446">
    <property type="protein sequence ID" value="CAG5870666.1"/>
    <property type="molecule type" value="Genomic_DNA"/>
</dbReference>
<reference evidence="2" key="1">
    <citation type="submission" date="2021-05" db="EMBL/GenBank/DDBJ databases">
        <authorList>
            <person name="Tigano A."/>
        </authorList>
    </citation>
    <scope>NUCLEOTIDE SEQUENCE</scope>
</reference>
<evidence type="ECO:0000256" key="1">
    <source>
        <dbReference type="SAM" id="MobiDB-lite"/>
    </source>
</evidence>
<evidence type="ECO:0000313" key="2">
    <source>
        <dbReference type="EMBL" id="CAG5870666.1"/>
    </source>
</evidence>
<feature type="region of interest" description="Disordered" evidence="1">
    <location>
        <begin position="38"/>
        <end position="97"/>
    </location>
</feature>
<protein>
    <submittedName>
        <fullName evidence="2">(Atlantic silverside) hypothetical protein</fullName>
    </submittedName>
</protein>
<gene>
    <name evidence="2" type="ORF">MMEN_LOCUS4817</name>
</gene>